<feature type="domain" description="HIG1" evidence="5">
    <location>
        <begin position="1"/>
        <end position="67"/>
    </location>
</feature>
<evidence type="ECO:0000259" key="5">
    <source>
        <dbReference type="PROSITE" id="PS51503"/>
    </source>
</evidence>
<accession>A0A1R3WNB6</accession>
<dbReference type="NCBIfam" id="NF033233">
    <property type="entry name" value="twin_helix"/>
    <property type="match status" value="1"/>
</dbReference>
<name>A0A1R3WNB6_9RHOB</name>
<dbReference type="Pfam" id="PF04588">
    <property type="entry name" value="HIG_1_N"/>
    <property type="match status" value="1"/>
</dbReference>
<dbReference type="RefSeq" id="WP_076648565.1">
    <property type="nucleotide sequence ID" value="NZ_FTPS01000001.1"/>
</dbReference>
<keyword evidence="1 4" id="KW-0812">Transmembrane</keyword>
<evidence type="ECO:0000256" key="2">
    <source>
        <dbReference type="ARBA" id="ARBA00022989"/>
    </source>
</evidence>
<dbReference type="PROSITE" id="PS51503">
    <property type="entry name" value="HIG1"/>
    <property type="match status" value="1"/>
</dbReference>
<proteinExistence type="predicted"/>
<dbReference type="AlphaFoldDB" id="A0A1R3WNB6"/>
<reference evidence="6 7" key="1">
    <citation type="submission" date="2017-01" db="EMBL/GenBank/DDBJ databases">
        <authorList>
            <person name="Mah S.A."/>
            <person name="Swanson W.J."/>
            <person name="Moy G.W."/>
            <person name="Vacquier V.D."/>
        </authorList>
    </citation>
    <scope>NUCLEOTIDE SEQUENCE [LARGE SCALE GENOMIC DNA]</scope>
    <source>
        <strain evidence="6 7">DSM 21219</strain>
    </source>
</reference>
<dbReference type="OrthoDB" id="7284889at2"/>
<dbReference type="Proteomes" id="UP000192455">
    <property type="component" value="Unassembled WGS sequence"/>
</dbReference>
<dbReference type="InterPro" id="IPR007667">
    <property type="entry name" value="Hypoxia_induced_domain"/>
</dbReference>
<feature type="transmembrane region" description="Helical" evidence="4">
    <location>
        <begin position="40"/>
        <end position="62"/>
    </location>
</feature>
<sequence length="67" mass="7419">MDDPFFFVVVGTVVLTAIVLMIGLGAFTRGGEFNRKYGNLLMRLRLLAQFIAVVLIALYVWIHGFGG</sequence>
<protein>
    <submittedName>
        <fullName evidence="6">Hypoxia induced protein conserved region</fullName>
    </submittedName>
</protein>
<gene>
    <name evidence="6" type="ORF">SAMN05421849_1175</name>
</gene>
<keyword evidence="7" id="KW-1185">Reference proteome</keyword>
<evidence type="ECO:0000313" key="7">
    <source>
        <dbReference type="Proteomes" id="UP000192455"/>
    </source>
</evidence>
<dbReference type="STRING" id="515897.SAMN05421849_1175"/>
<evidence type="ECO:0000256" key="1">
    <source>
        <dbReference type="ARBA" id="ARBA00022692"/>
    </source>
</evidence>
<keyword evidence="2 4" id="KW-1133">Transmembrane helix</keyword>
<evidence type="ECO:0000256" key="3">
    <source>
        <dbReference type="ARBA" id="ARBA00023136"/>
    </source>
</evidence>
<evidence type="ECO:0000313" key="6">
    <source>
        <dbReference type="EMBL" id="SIT79633.1"/>
    </source>
</evidence>
<evidence type="ECO:0000256" key="4">
    <source>
        <dbReference type="SAM" id="Phobius"/>
    </source>
</evidence>
<dbReference type="EMBL" id="FTPS01000001">
    <property type="protein sequence ID" value="SIT79633.1"/>
    <property type="molecule type" value="Genomic_DNA"/>
</dbReference>
<feature type="transmembrane region" description="Helical" evidence="4">
    <location>
        <begin position="6"/>
        <end position="28"/>
    </location>
</feature>
<organism evidence="6 7">
    <name type="scientific">Pontibaca methylaminivorans</name>
    <dbReference type="NCBI Taxonomy" id="515897"/>
    <lineage>
        <taxon>Bacteria</taxon>
        <taxon>Pseudomonadati</taxon>
        <taxon>Pseudomonadota</taxon>
        <taxon>Alphaproteobacteria</taxon>
        <taxon>Rhodobacterales</taxon>
        <taxon>Roseobacteraceae</taxon>
        <taxon>Pontibaca</taxon>
    </lineage>
</organism>
<keyword evidence="3 4" id="KW-0472">Membrane</keyword>